<evidence type="ECO:0000313" key="10">
    <source>
        <dbReference type="Proteomes" id="UP001500655"/>
    </source>
</evidence>
<evidence type="ECO:0000256" key="4">
    <source>
        <dbReference type="ARBA" id="ARBA00022741"/>
    </source>
</evidence>
<dbReference type="PANTHER" id="PTHR43289:SF6">
    <property type="entry name" value="SERINE_THREONINE-PROTEIN KINASE NEKL-3"/>
    <property type="match status" value="1"/>
</dbReference>
<keyword evidence="4" id="KW-0547">Nucleotide-binding</keyword>
<evidence type="ECO:0000256" key="2">
    <source>
        <dbReference type="ARBA" id="ARBA00022527"/>
    </source>
</evidence>
<keyword evidence="3" id="KW-0808">Transferase</keyword>
<accession>A0ABP4WJF5</accession>
<proteinExistence type="predicted"/>
<dbReference type="InterPro" id="IPR008271">
    <property type="entry name" value="Ser/Thr_kinase_AS"/>
</dbReference>
<dbReference type="InterPro" id="IPR011009">
    <property type="entry name" value="Kinase-like_dom_sf"/>
</dbReference>
<dbReference type="PROSITE" id="PS00108">
    <property type="entry name" value="PROTEIN_KINASE_ST"/>
    <property type="match status" value="1"/>
</dbReference>
<evidence type="ECO:0000259" key="8">
    <source>
        <dbReference type="PROSITE" id="PS50011"/>
    </source>
</evidence>
<reference evidence="10" key="1">
    <citation type="journal article" date="2019" name="Int. J. Syst. Evol. Microbiol.">
        <title>The Global Catalogue of Microorganisms (GCM) 10K type strain sequencing project: providing services to taxonomists for standard genome sequencing and annotation.</title>
        <authorList>
            <consortium name="The Broad Institute Genomics Platform"/>
            <consortium name="The Broad Institute Genome Sequencing Center for Infectious Disease"/>
            <person name="Wu L."/>
            <person name="Ma J."/>
        </authorList>
    </citation>
    <scope>NUCLEOTIDE SEQUENCE [LARGE SCALE GENOMIC DNA]</scope>
    <source>
        <strain evidence="10">JCM 13249</strain>
    </source>
</reference>
<evidence type="ECO:0000256" key="5">
    <source>
        <dbReference type="ARBA" id="ARBA00022777"/>
    </source>
</evidence>
<keyword evidence="10" id="KW-1185">Reference proteome</keyword>
<dbReference type="PANTHER" id="PTHR43289">
    <property type="entry name" value="MITOGEN-ACTIVATED PROTEIN KINASE KINASE KINASE 20-RELATED"/>
    <property type="match status" value="1"/>
</dbReference>
<evidence type="ECO:0000256" key="1">
    <source>
        <dbReference type="ARBA" id="ARBA00012513"/>
    </source>
</evidence>
<protein>
    <recommendedName>
        <fullName evidence="1">non-specific serine/threonine protein kinase</fullName>
        <ecNumber evidence="1">2.7.11.1</ecNumber>
    </recommendedName>
</protein>
<feature type="region of interest" description="Disordered" evidence="7">
    <location>
        <begin position="265"/>
        <end position="314"/>
    </location>
</feature>
<comment type="caution">
    <text evidence="9">The sequence shown here is derived from an EMBL/GenBank/DDBJ whole genome shotgun (WGS) entry which is preliminary data.</text>
</comment>
<dbReference type="CDD" id="cd14014">
    <property type="entry name" value="STKc_PknB_like"/>
    <property type="match status" value="1"/>
</dbReference>
<keyword evidence="6" id="KW-0067">ATP-binding</keyword>
<dbReference type="PROSITE" id="PS50011">
    <property type="entry name" value="PROTEIN_KINASE_DOM"/>
    <property type="match status" value="1"/>
</dbReference>
<keyword evidence="5" id="KW-0418">Kinase</keyword>
<keyword evidence="2" id="KW-0723">Serine/threonine-protein kinase</keyword>
<dbReference type="InterPro" id="IPR000719">
    <property type="entry name" value="Prot_kinase_dom"/>
</dbReference>
<name>A0ABP4WJF5_9ACTN</name>
<evidence type="ECO:0000256" key="7">
    <source>
        <dbReference type="SAM" id="MobiDB-lite"/>
    </source>
</evidence>
<evidence type="ECO:0000313" key="9">
    <source>
        <dbReference type="EMBL" id="GAA1753773.1"/>
    </source>
</evidence>
<gene>
    <name evidence="9" type="ORF">GCM10009681_25970</name>
</gene>
<dbReference type="Proteomes" id="UP001500655">
    <property type="component" value="Unassembled WGS sequence"/>
</dbReference>
<dbReference type="SUPFAM" id="SSF56112">
    <property type="entry name" value="Protein kinase-like (PK-like)"/>
    <property type="match status" value="1"/>
</dbReference>
<dbReference type="SMART" id="SM00220">
    <property type="entry name" value="S_TKc"/>
    <property type="match status" value="1"/>
</dbReference>
<dbReference type="EMBL" id="BAAALS010000011">
    <property type="protein sequence ID" value="GAA1753773.1"/>
    <property type="molecule type" value="Genomic_DNA"/>
</dbReference>
<feature type="domain" description="Protein kinase" evidence="8">
    <location>
        <begin position="15"/>
        <end position="266"/>
    </location>
</feature>
<dbReference type="EC" id="2.7.11.1" evidence="1"/>
<sequence length="314" mass="34153">MSAPPPAAHPMIPGLTGLRVVARGGYATVYRAVQESIGREVAVKVEHRTLENDRDQRRFLREAKAAGQMSSHPHVVDLFDAGVTHDLHPFLIMELCDGTYADRLKQGPLTHHEARDVGAKIADALADAHSLGMVHRDVKPANILITRFGEPALADFGLAVLTETRDTSITLELTPAYAAPELFHHARPVPASDVYALCSTLYALLSGRPPRWREGHNPTLVSVIDLFAEPVPDLPGVPAELTATLRQGLTNDPAARPTATQLRDTLGGFQRDPDPTSALKPLRVIPPLGERRDTSDEPTLAHPTFDAPPPWLED</sequence>
<evidence type="ECO:0000256" key="3">
    <source>
        <dbReference type="ARBA" id="ARBA00022679"/>
    </source>
</evidence>
<dbReference type="Gene3D" id="3.30.200.20">
    <property type="entry name" value="Phosphorylase Kinase, domain 1"/>
    <property type="match status" value="1"/>
</dbReference>
<organism evidence="9 10">
    <name type="scientific">Luedemannella helvata</name>
    <dbReference type="NCBI Taxonomy" id="349315"/>
    <lineage>
        <taxon>Bacteria</taxon>
        <taxon>Bacillati</taxon>
        <taxon>Actinomycetota</taxon>
        <taxon>Actinomycetes</taxon>
        <taxon>Micromonosporales</taxon>
        <taxon>Micromonosporaceae</taxon>
        <taxon>Luedemannella</taxon>
    </lineage>
</organism>
<dbReference type="Pfam" id="PF00069">
    <property type="entry name" value="Pkinase"/>
    <property type="match status" value="1"/>
</dbReference>
<evidence type="ECO:0000256" key="6">
    <source>
        <dbReference type="ARBA" id="ARBA00022840"/>
    </source>
</evidence>
<dbReference type="Gene3D" id="1.10.510.10">
    <property type="entry name" value="Transferase(Phosphotransferase) domain 1"/>
    <property type="match status" value="1"/>
</dbReference>